<keyword evidence="2" id="KW-0472">Membrane</keyword>
<gene>
    <name evidence="4" type="primary">LOC112213246</name>
</gene>
<accession>A0A6P6FDL0</accession>
<dbReference type="Proteomes" id="UP000515180">
    <property type="component" value="Unplaced"/>
</dbReference>
<evidence type="ECO:0000256" key="2">
    <source>
        <dbReference type="SAM" id="Phobius"/>
    </source>
</evidence>
<sequence length="132" mass="15274">MIAKHWFTYEFPIFATFFLNRSNLRIMRTLVIVSIAIFCLVFLCSDRSSSPIANCRFNEQIRWPGLAASHHDVSNEFVHESDSRVWDTDQTGEKRQPSRSRANKTATKYDVVNFKSAGSYRVNLGLYIDSMQ</sequence>
<reference evidence="4" key="1">
    <citation type="submission" date="2025-08" db="UniProtKB">
        <authorList>
            <consortium name="RefSeq"/>
        </authorList>
    </citation>
    <scope>IDENTIFICATION</scope>
</reference>
<dbReference type="OrthoDB" id="10453220at2759"/>
<evidence type="ECO:0000313" key="3">
    <source>
        <dbReference type="Proteomes" id="UP000515180"/>
    </source>
</evidence>
<keyword evidence="2" id="KW-1133">Transmembrane helix</keyword>
<evidence type="ECO:0000256" key="1">
    <source>
        <dbReference type="SAM" id="MobiDB-lite"/>
    </source>
</evidence>
<dbReference type="AlphaFoldDB" id="A0A6P6FDL0"/>
<feature type="compositionally biased region" description="Basic and acidic residues" evidence="1">
    <location>
        <begin position="82"/>
        <end position="96"/>
    </location>
</feature>
<dbReference type="KEGG" id="bim:112213246"/>
<dbReference type="RefSeq" id="XP_024225045.1">
    <property type="nucleotide sequence ID" value="XM_024369277.2"/>
</dbReference>
<keyword evidence="2" id="KW-0812">Transmembrane</keyword>
<name>A0A6P6FDL0_BOMIM</name>
<dbReference type="GeneID" id="112213246"/>
<feature type="transmembrane region" description="Helical" evidence="2">
    <location>
        <begin position="26"/>
        <end position="44"/>
    </location>
</feature>
<organism evidence="3 4">
    <name type="scientific">Bombus impatiens</name>
    <name type="common">Bumblebee</name>
    <dbReference type="NCBI Taxonomy" id="132113"/>
    <lineage>
        <taxon>Eukaryota</taxon>
        <taxon>Metazoa</taxon>
        <taxon>Ecdysozoa</taxon>
        <taxon>Arthropoda</taxon>
        <taxon>Hexapoda</taxon>
        <taxon>Insecta</taxon>
        <taxon>Pterygota</taxon>
        <taxon>Neoptera</taxon>
        <taxon>Endopterygota</taxon>
        <taxon>Hymenoptera</taxon>
        <taxon>Apocrita</taxon>
        <taxon>Aculeata</taxon>
        <taxon>Apoidea</taxon>
        <taxon>Anthophila</taxon>
        <taxon>Apidae</taxon>
        <taxon>Bombus</taxon>
        <taxon>Pyrobombus</taxon>
    </lineage>
</organism>
<keyword evidence="3" id="KW-1185">Reference proteome</keyword>
<proteinExistence type="predicted"/>
<evidence type="ECO:0000313" key="4">
    <source>
        <dbReference type="RefSeq" id="XP_024225045.1"/>
    </source>
</evidence>
<feature type="region of interest" description="Disordered" evidence="1">
    <location>
        <begin position="82"/>
        <end position="104"/>
    </location>
</feature>
<protein>
    <submittedName>
        <fullName evidence="4">Uncharacterized protein LOC112213246</fullName>
    </submittedName>
</protein>